<name>S9S654_9RHOB</name>
<dbReference type="Proteomes" id="UP000015347">
    <property type="component" value="Unassembled WGS sequence"/>
</dbReference>
<reference evidence="2" key="1">
    <citation type="journal article" date="2014" name="Stand. Genomic Sci.">
        <title>Genome sequence of the exopolysaccharide-producing Salipiger mucosus type strain (DSM 16094(T)), a moderately halophilic member of the Roseobacter clade.</title>
        <authorList>
            <person name="Riedel T."/>
            <person name="Spring S."/>
            <person name="Fiebig A."/>
            <person name="Petersen J."/>
            <person name="Kyrpides N.C."/>
            <person name="Goker M."/>
            <person name="Klenk H.P."/>
        </authorList>
    </citation>
    <scope>NUCLEOTIDE SEQUENCE [LARGE SCALE GENOMIC DNA]</scope>
    <source>
        <strain evidence="2">DSM 16094</strain>
    </source>
</reference>
<dbReference type="HOGENOM" id="CLU_3140498_0_0_5"/>
<dbReference type="STRING" id="1123237.Salmuc_04937"/>
<keyword evidence="2" id="KW-1185">Reference proteome</keyword>
<evidence type="ECO:0000313" key="1">
    <source>
        <dbReference type="EMBL" id="EPX85665.1"/>
    </source>
</evidence>
<protein>
    <submittedName>
        <fullName evidence="1">Uncharacterized protein</fullName>
    </submittedName>
</protein>
<proteinExistence type="predicted"/>
<dbReference type="EMBL" id="APVH01000008">
    <property type="protein sequence ID" value="EPX85665.1"/>
    <property type="molecule type" value="Genomic_DNA"/>
</dbReference>
<dbReference type="AlphaFoldDB" id="S9S654"/>
<comment type="caution">
    <text evidence="1">The sequence shown here is derived from an EMBL/GenBank/DDBJ whole genome shotgun (WGS) entry which is preliminary data.</text>
</comment>
<organism evidence="1 2">
    <name type="scientific">Salipiger mucosus DSM 16094</name>
    <dbReference type="NCBI Taxonomy" id="1123237"/>
    <lineage>
        <taxon>Bacteria</taxon>
        <taxon>Pseudomonadati</taxon>
        <taxon>Pseudomonadota</taxon>
        <taxon>Alphaproteobacteria</taxon>
        <taxon>Rhodobacterales</taxon>
        <taxon>Roseobacteraceae</taxon>
        <taxon>Salipiger</taxon>
    </lineage>
</organism>
<evidence type="ECO:0000313" key="2">
    <source>
        <dbReference type="Proteomes" id="UP000015347"/>
    </source>
</evidence>
<sequence>MHVLGRVLDVGNVVDLGEPRDERRGEVDVGREGVCCRASPGCPAPRRCG</sequence>
<gene>
    <name evidence="1" type="ORF">Salmuc_04937</name>
</gene>
<accession>S9S654</accession>